<comment type="similarity">
    <text evidence="7">Belongs to the drug/metabolite transporter (DMT) superfamily. Small multidrug resistance (SMR) (TC 2.A.7.1) family.</text>
</comment>
<dbReference type="SUPFAM" id="SSF103481">
    <property type="entry name" value="Multidrug resistance efflux transporter EmrE"/>
    <property type="match status" value="1"/>
</dbReference>
<gene>
    <name evidence="9" type="ORF">CBF29_09805</name>
</gene>
<evidence type="ECO:0000256" key="7">
    <source>
        <dbReference type="RuleBase" id="RU003942"/>
    </source>
</evidence>
<keyword evidence="5 8" id="KW-1133">Transmembrane helix</keyword>
<accession>A0A430AQA2</accession>
<evidence type="ECO:0000256" key="3">
    <source>
        <dbReference type="ARBA" id="ARBA00022475"/>
    </source>
</evidence>
<protein>
    <submittedName>
        <fullName evidence="9">QacE family quaternary ammonium compound efflux SMR transporter</fullName>
    </submittedName>
</protein>
<dbReference type="GO" id="GO:0005886">
    <property type="term" value="C:plasma membrane"/>
    <property type="evidence" value="ECO:0007669"/>
    <property type="project" value="UniProtKB-SubCell"/>
</dbReference>
<keyword evidence="4 7" id="KW-0812">Transmembrane</keyword>
<dbReference type="OrthoDB" id="21828at2"/>
<keyword evidence="2" id="KW-0813">Transport</keyword>
<keyword evidence="6 8" id="KW-0472">Membrane</keyword>
<dbReference type="AlphaFoldDB" id="A0A430AQA2"/>
<evidence type="ECO:0000256" key="4">
    <source>
        <dbReference type="ARBA" id="ARBA00022692"/>
    </source>
</evidence>
<proteinExistence type="inferred from homology"/>
<comment type="caution">
    <text evidence="9">The sequence shown here is derived from an EMBL/GenBank/DDBJ whole genome shotgun (WGS) entry which is preliminary data.</text>
</comment>
<dbReference type="Pfam" id="PF00893">
    <property type="entry name" value="Multi_Drug_Res"/>
    <property type="match status" value="1"/>
</dbReference>
<evidence type="ECO:0000256" key="6">
    <source>
        <dbReference type="ARBA" id="ARBA00023136"/>
    </source>
</evidence>
<dbReference type="RefSeq" id="WP_126809545.1">
    <property type="nucleotide sequence ID" value="NZ_NGKA01000015.1"/>
</dbReference>
<feature type="transmembrane region" description="Helical" evidence="8">
    <location>
        <begin position="29"/>
        <end position="46"/>
    </location>
</feature>
<feature type="transmembrane region" description="Helical" evidence="8">
    <location>
        <begin position="58"/>
        <end position="78"/>
    </location>
</feature>
<evidence type="ECO:0000313" key="10">
    <source>
        <dbReference type="Proteomes" id="UP000287605"/>
    </source>
</evidence>
<feature type="transmembrane region" description="Helical" evidence="8">
    <location>
        <begin position="5"/>
        <end position="23"/>
    </location>
</feature>
<name>A0A430AQA2_9ENTE</name>
<dbReference type="InterPro" id="IPR037185">
    <property type="entry name" value="EmrE-like"/>
</dbReference>
<sequence>MAWIYLIFAGLFEMVGVSLINYFNRKKNLLSVIYLVLGFGVSFYLLNLAMNEITMGTAYAIWTGIGASGGAIMGMLMYGEEKSWQRIACLLLIIGAAVGLKVIS</sequence>
<dbReference type="InterPro" id="IPR000390">
    <property type="entry name" value="Small_drug/metabolite_transptr"/>
</dbReference>
<dbReference type="InterPro" id="IPR045324">
    <property type="entry name" value="Small_multidrug_res"/>
</dbReference>
<evidence type="ECO:0000256" key="5">
    <source>
        <dbReference type="ARBA" id="ARBA00022989"/>
    </source>
</evidence>
<evidence type="ECO:0000313" key="9">
    <source>
        <dbReference type="EMBL" id="RSU10298.1"/>
    </source>
</evidence>
<dbReference type="EMBL" id="NGKA01000015">
    <property type="protein sequence ID" value="RSU10298.1"/>
    <property type="molecule type" value="Genomic_DNA"/>
</dbReference>
<reference evidence="9 10" key="1">
    <citation type="submission" date="2017-05" db="EMBL/GenBank/DDBJ databases">
        <title>Vagococcus spp. assemblies.</title>
        <authorList>
            <person name="Gulvik C.A."/>
        </authorList>
    </citation>
    <scope>NUCLEOTIDE SEQUENCE [LARGE SCALE GENOMIC DNA]</scope>
    <source>
        <strain evidence="9 10">CCUG 51432</strain>
    </source>
</reference>
<dbReference type="Gene3D" id="1.10.3730.20">
    <property type="match status" value="1"/>
</dbReference>
<dbReference type="Proteomes" id="UP000287605">
    <property type="component" value="Unassembled WGS sequence"/>
</dbReference>
<keyword evidence="3" id="KW-1003">Cell membrane</keyword>
<evidence type="ECO:0000256" key="2">
    <source>
        <dbReference type="ARBA" id="ARBA00022448"/>
    </source>
</evidence>
<organism evidence="9 10">
    <name type="scientific">Vagococcus elongatus</name>
    <dbReference type="NCBI Taxonomy" id="180344"/>
    <lineage>
        <taxon>Bacteria</taxon>
        <taxon>Bacillati</taxon>
        <taxon>Bacillota</taxon>
        <taxon>Bacilli</taxon>
        <taxon>Lactobacillales</taxon>
        <taxon>Enterococcaceae</taxon>
        <taxon>Vagococcus</taxon>
    </lineage>
</organism>
<evidence type="ECO:0000256" key="8">
    <source>
        <dbReference type="SAM" id="Phobius"/>
    </source>
</evidence>
<comment type="subcellular location">
    <subcellularLocation>
        <location evidence="1 7">Cell membrane</location>
        <topology evidence="1 7">Multi-pass membrane protein</topology>
    </subcellularLocation>
</comment>
<dbReference type="GO" id="GO:0022857">
    <property type="term" value="F:transmembrane transporter activity"/>
    <property type="evidence" value="ECO:0007669"/>
    <property type="project" value="InterPro"/>
</dbReference>
<dbReference type="PANTHER" id="PTHR30561:SF0">
    <property type="entry name" value="GUANIDINIUM EXPORTER"/>
    <property type="match status" value="1"/>
</dbReference>
<dbReference type="PANTHER" id="PTHR30561">
    <property type="entry name" value="SMR FAMILY PROTON-DEPENDENT DRUG EFFLUX TRANSPORTER SUGE"/>
    <property type="match status" value="1"/>
</dbReference>
<keyword evidence="10" id="KW-1185">Reference proteome</keyword>
<evidence type="ECO:0000256" key="1">
    <source>
        <dbReference type="ARBA" id="ARBA00004651"/>
    </source>
</evidence>
<feature type="transmembrane region" description="Helical" evidence="8">
    <location>
        <begin position="84"/>
        <end position="103"/>
    </location>
</feature>